<dbReference type="AlphaFoldDB" id="A0A091SXW6"/>
<evidence type="ECO:0000256" key="7">
    <source>
        <dbReference type="ARBA" id="ARBA00051843"/>
    </source>
</evidence>
<dbReference type="PANTHER" id="PTHR11590">
    <property type="entry name" value="PROTEIN-GLUTAMINE GAMMA-GLUTAMYLTRANSFERASE"/>
    <property type="match status" value="1"/>
</dbReference>
<organism evidence="11 12">
    <name type="scientific">Pelecanus crispus</name>
    <name type="common">Dalmatian pelican</name>
    <dbReference type="NCBI Taxonomy" id="36300"/>
    <lineage>
        <taxon>Eukaryota</taxon>
        <taxon>Metazoa</taxon>
        <taxon>Chordata</taxon>
        <taxon>Craniata</taxon>
        <taxon>Vertebrata</taxon>
        <taxon>Euteleostomi</taxon>
        <taxon>Archelosauria</taxon>
        <taxon>Archosauria</taxon>
        <taxon>Dinosauria</taxon>
        <taxon>Saurischia</taxon>
        <taxon>Theropoda</taxon>
        <taxon>Coelurosauria</taxon>
        <taxon>Aves</taxon>
        <taxon>Neognathae</taxon>
        <taxon>Neoaves</taxon>
        <taxon>Aequornithes</taxon>
        <taxon>Pelecaniformes</taxon>
        <taxon>Pelecanidae</taxon>
        <taxon>Pelecanus</taxon>
    </lineage>
</organism>
<proteinExistence type="inferred from homology"/>
<dbReference type="InterPro" id="IPR050779">
    <property type="entry name" value="Transglutaminase"/>
</dbReference>
<evidence type="ECO:0000256" key="6">
    <source>
        <dbReference type="ARBA" id="ARBA00024222"/>
    </source>
</evidence>
<dbReference type="Gene3D" id="3.90.260.10">
    <property type="entry name" value="Transglutaminase-like"/>
    <property type="match status" value="1"/>
</dbReference>
<dbReference type="InterPro" id="IPR023608">
    <property type="entry name" value="Transglutaminase_animal"/>
</dbReference>
<feature type="non-terminal residue" evidence="11">
    <location>
        <position position="634"/>
    </location>
</feature>
<dbReference type="PROSITE" id="PS00547">
    <property type="entry name" value="TRANSGLUTAMINASES"/>
    <property type="match status" value="1"/>
</dbReference>
<comment type="cofactor">
    <cofactor evidence="9">
        <name>Ca(2+)</name>
        <dbReference type="ChEBI" id="CHEBI:29108"/>
    </cofactor>
    <text evidence="9">Binds 1 Ca(2+) ion per subunit.</text>
</comment>
<feature type="active site" evidence="8">
    <location>
        <position position="344"/>
    </location>
</feature>
<feature type="binding site" evidence="9">
    <location>
        <position position="434"/>
    </location>
    <ligand>
        <name>Ca(2+)</name>
        <dbReference type="ChEBI" id="CHEBI:29108"/>
    </ligand>
</feature>
<dbReference type="GO" id="GO:0003810">
    <property type="term" value="F:protein-glutamine gamma-glutamyltransferase activity"/>
    <property type="evidence" value="ECO:0007669"/>
    <property type="project" value="UniProtKB-EC"/>
</dbReference>
<accession>A0A091SXW6</accession>
<evidence type="ECO:0000256" key="3">
    <source>
        <dbReference type="ARBA" id="ARBA00022723"/>
    </source>
</evidence>
<dbReference type="InterPro" id="IPR013783">
    <property type="entry name" value="Ig-like_fold"/>
</dbReference>
<dbReference type="SUPFAM" id="SSF54001">
    <property type="entry name" value="Cysteine proteinases"/>
    <property type="match status" value="1"/>
</dbReference>
<keyword evidence="2 11" id="KW-0808">Transferase</keyword>
<keyword evidence="12" id="KW-1185">Reference proteome</keyword>
<reference evidence="11 12" key="1">
    <citation type="submission" date="2014-04" db="EMBL/GenBank/DDBJ databases">
        <title>Genome evolution of avian class.</title>
        <authorList>
            <person name="Zhang G."/>
            <person name="Li C."/>
        </authorList>
    </citation>
    <scope>NUCLEOTIDE SEQUENCE [LARGE SCALE GENOMIC DNA]</scope>
    <source>
        <strain evidence="11">BGI_N334</strain>
    </source>
</reference>
<gene>
    <name evidence="11" type="ORF">N334_11767</name>
</gene>
<comment type="catalytic activity">
    <reaction evidence="7">
        <text>L-glutaminyl-[protein] + L-lysyl-[protein] = [protein]-L-lysyl-N(6)-5-L-glutamyl-[protein] + NH4(+)</text>
        <dbReference type="Rhea" id="RHEA:54816"/>
        <dbReference type="Rhea" id="RHEA-COMP:9752"/>
        <dbReference type="Rhea" id="RHEA-COMP:10207"/>
        <dbReference type="Rhea" id="RHEA-COMP:14005"/>
        <dbReference type="ChEBI" id="CHEBI:28938"/>
        <dbReference type="ChEBI" id="CHEBI:29969"/>
        <dbReference type="ChEBI" id="CHEBI:30011"/>
        <dbReference type="ChEBI" id="CHEBI:138370"/>
        <dbReference type="EC" id="2.3.2.13"/>
    </reaction>
</comment>
<feature type="binding site" evidence="9">
    <location>
        <position position="384"/>
    </location>
    <ligand>
        <name>Ca(2+)</name>
        <dbReference type="ChEBI" id="CHEBI:29108"/>
    </ligand>
</feature>
<dbReference type="InterPro" id="IPR036985">
    <property type="entry name" value="Transglutaminase-like_sf"/>
</dbReference>
<dbReference type="FunFam" id="3.90.260.10:FF:000001">
    <property type="entry name" value="Protein-glutamine gamma-glutamyltransferase 2"/>
    <property type="match status" value="1"/>
</dbReference>
<dbReference type="InterPro" id="IPR001102">
    <property type="entry name" value="Transglutaminase_N"/>
</dbReference>
<dbReference type="GO" id="GO:0046872">
    <property type="term" value="F:metal ion binding"/>
    <property type="evidence" value="ECO:0007669"/>
    <property type="project" value="UniProtKB-KW"/>
</dbReference>
<dbReference type="SUPFAM" id="SSF81296">
    <property type="entry name" value="E set domains"/>
    <property type="match status" value="1"/>
</dbReference>
<feature type="binding site" evidence="9">
    <location>
        <position position="439"/>
    </location>
    <ligand>
        <name>Ca(2+)</name>
        <dbReference type="ChEBI" id="CHEBI:29108"/>
    </ligand>
</feature>
<dbReference type="Gene3D" id="2.60.40.10">
    <property type="entry name" value="Immunoglobulins"/>
    <property type="match status" value="3"/>
</dbReference>
<evidence type="ECO:0000259" key="10">
    <source>
        <dbReference type="SMART" id="SM00460"/>
    </source>
</evidence>
<feature type="domain" description="Transglutaminase-like" evidence="10">
    <location>
        <begin position="255"/>
        <end position="347"/>
    </location>
</feature>
<evidence type="ECO:0000256" key="9">
    <source>
        <dbReference type="PIRSR" id="PIRSR000459-2"/>
    </source>
</evidence>
<dbReference type="Pfam" id="PF00927">
    <property type="entry name" value="Transglut_C"/>
    <property type="match status" value="1"/>
</dbReference>
<evidence type="ECO:0000256" key="8">
    <source>
        <dbReference type="PIRSR" id="PIRSR000459-1"/>
    </source>
</evidence>
<comment type="similarity">
    <text evidence="1">Belongs to the transglutaminase superfamily. Transglutaminase family.</text>
</comment>
<dbReference type="InterPro" id="IPR002931">
    <property type="entry name" value="Transglutaminase-like"/>
</dbReference>
<evidence type="ECO:0000313" key="11">
    <source>
        <dbReference type="EMBL" id="KFQ63519.1"/>
    </source>
</evidence>
<dbReference type="PANTHER" id="PTHR11590:SF36">
    <property type="entry name" value="PROTEIN-GLUTAMINE GAMMA-GLUTAMYLTRANSFERASE E"/>
    <property type="match status" value="1"/>
</dbReference>
<keyword evidence="4 9" id="KW-0106">Calcium</keyword>
<keyword evidence="5" id="KW-0012">Acyltransferase</keyword>
<dbReference type="Pfam" id="PF01841">
    <property type="entry name" value="Transglut_core"/>
    <property type="match status" value="1"/>
</dbReference>
<dbReference type="PIRSF" id="PIRSF000459">
    <property type="entry name" value="TGM_EBP42"/>
    <property type="match status" value="1"/>
</dbReference>
<evidence type="ECO:0000256" key="1">
    <source>
        <dbReference type="ARBA" id="ARBA00005968"/>
    </source>
</evidence>
<dbReference type="Proteomes" id="UP000054150">
    <property type="component" value="Unassembled WGS sequence"/>
</dbReference>
<dbReference type="EMBL" id="KK491213">
    <property type="protein sequence ID" value="KFQ63519.1"/>
    <property type="molecule type" value="Genomic_DNA"/>
</dbReference>
<evidence type="ECO:0000256" key="5">
    <source>
        <dbReference type="ARBA" id="ARBA00023315"/>
    </source>
</evidence>
<name>A0A091SXW6_PELCR</name>
<feature type="non-terminal residue" evidence="11">
    <location>
        <position position="1"/>
    </location>
</feature>
<dbReference type="Pfam" id="PF00868">
    <property type="entry name" value="Transglut_N"/>
    <property type="match status" value="1"/>
</dbReference>
<dbReference type="SMART" id="SM00460">
    <property type="entry name" value="TGc"/>
    <property type="match status" value="1"/>
</dbReference>
<feature type="active site" evidence="8">
    <location>
        <position position="263"/>
    </location>
</feature>
<dbReference type="FunFam" id="2.60.40.10:FF:000278">
    <property type="entry name" value="Protein-glutamine gamma-glutamyltransferase 2"/>
    <property type="match status" value="1"/>
</dbReference>
<dbReference type="EC" id="2.3.2.13" evidence="6"/>
<dbReference type="InterPro" id="IPR008958">
    <property type="entry name" value="Transglutaminase_C"/>
</dbReference>
<dbReference type="InterPro" id="IPR013808">
    <property type="entry name" value="Transglutaminase_AS"/>
</dbReference>
<dbReference type="InterPro" id="IPR038765">
    <property type="entry name" value="Papain-like_cys_pep_sf"/>
</dbReference>
<feature type="active site" evidence="8">
    <location>
        <position position="321"/>
    </location>
</feature>
<dbReference type="SUPFAM" id="SSF49309">
    <property type="entry name" value="Transglutaminase, two C-terminal domains"/>
    <property type="match status" value="2"/>
</dbReference>
<evidence type="ECO:0000256" key="2">
    <source>
        <dbReference type="ARBA" id="ARBA00022679"/>
    </source>
</evidence>
<evidence type="ECO:0000256" key="4">
    <source>
        <dbReference type="ARBA" id="ARBA00022837"/>
    </source>
</evidence>
<feature type="binding site" evidence="9">
    <location>
        <position position="386"/>
    </location>
    <ligand>
        <name>Ca(2+)</name>
        <dbReference type="ChEBI" id="CHEBI:29108"/>
    </ligand>
</feature>
<dbReference type="FunFam" id="2.60.40.10:FF:000171">
    <property type="entry name" value="protein-glutamine gamma-glutamyltransferase 6"/>
    <property type="match status" value="1"/>
</dbReference>
<keyword evidence="3 9" id="KW-0479">Metal-binding</keyword>
<dbReference type="InterPro" id="IPR036238">
    <property type="entry name" value="Transglutaminase_C_sf"/>
</dbReference>
<sequence length="634" mass="70518">NWHLKENARDHHTSKFSSKELIVRRGQAFTVTFNGTEQPEQNLTFIAETGPNPSKLAKTQATFGISSTASKENWSAVLQSTSSNSVSISISSPPNAVIGRYKLSVQSTSSGSSSPASLGTFVLLFNPWSSGDDVFMPNKAECEEYVLEEFGIIFVGNKNHINSFGWNFGQFQGDILNICLSMMDRSLNYRQDPATDVSHRNDPKYLGRVLSAMVNANDDQGVLLGNWSGNYDGGKSPSSWTGSGEILQNWKKSGFRPVRYGQCWVFAAVLTTVLRCLGIPTRTITNFSSAHDADGNLRVDEYYDASGNHLDRSADSIWNFHVWNESWFSRSDLGPSYSGWQVLDATPQEESGGIYQCGPASRKAIKEGEVDLEYDCPFVFAEVNADCMYWNYDPITGKKTLIFSQSTTIGQFISTKAVGRDDRVDVTNDYKYEEGSKKERDIFKKARKKLGLEDKFDPTAPTPQEIDQKPDISGKFKVAGPLEVGKDLDLILVLANLQSDAKAVNVNMTAWSTVYTRRPVHEIWKDSISVTLSPEEEKQFPVKIKYTEYQQQLTTDKTIQVTALCHVEGGIQVLVQRDITLDSPAIDVQVLGEAKVNKEVDVEVIFTNPIDTEVTDCVLQVEGNDLLRGILEIK</sequence>
<dbReference type="InterPro" id="IPR014756">
    <property type="entry name" value="Ig_E-set"/>
</dbReference>
<evidence type="ECO:0000313" key="12">
    <source>
        <dbReference type="Proteomes" id="UP000054150"/>
    </source>
</evidence>
<protein>
    <recommendedName>
        <fullName evidence="6">protein-glutamine gamma-glutamyltransferase</fullName>
        <ecNumber evidence="6">2.3.2.13</ecNumber>
    </recommendedName>
</protein>